<dbReference type="InterPro" id="IPR000418">
    <property type="entry name" value="Ets_dom"/>
</dbReference>
<feature type="compositionally biased region" description="Basic and acidic residues" evidence="5">
    <location>
        <begin position="227"/>
        <end position="236"/>
    </location>
</feature>
<sequence length="1116" mass="127217">MESNDCSENASSICDEERIKRLFQACDTNGDGFIDNQDLLAVCRELSLEEYIDELMLELGADAQGRISYEQFLQRRLALRPEIEAIKGSKNIDNVSDNSQGKLDSWEWDSGARDMSPVPKLLKKSEVNNRLLEEDFKERLQQKLEEQSQRYEEQLTELHSVIAELTRKLHQQRSMAIVEEDEASEACTSAHEDSITCPLEVSELDAAENDLSDFENKAIPDSPTELPEPKLDSSHQETELSSEIIESLKLEIVSLKAQLAETRAKLIKEIDVSSPDSHLEADYNTRIVEDKFDIKYSSVVPIHKNLSNLGVSTTPVTKVAERIKLKRATDGQREVKSNDLVNTDLPTAIAEHIVGDILRQCDMQSEKHTVDLELRTLTAKLEHTRAQNSVLALTLSETKSHCDRLALLCGKYESNAIALRLALGVMDRAVESYDVLLALLETELALNRDNEETVKNRIAAESIAKQLLQHLDMYQDTDVLLSPWQNRIFNSPSSDSVEQPWSAEQEVRLREHVSRLKAERSTIQGTYVVLESPQVESASIKVTSIQESRKMDLEMAVLIQELMGLREEKVELISKLYTSEKDKNALELKLKYVEGQQKAQAATLKNLQGQLKDTEALLAIATQNKERGYSDAEHAQGVELELIQALAREARLKIRLQELVSTLEQVTRNAEARLLEGREMVHDLNNTNSILAETVDRNHKKYQARLTKMEQQMMNMVERHNIQVETLQRRIAALETPQTNSSDNSASSVAMAESYFVFVLEHVLEDEDWEHVLLRCVLYEDLRERVGLRFSLEGGEVGQDLGWLLVDEAIWRRFRELAENIKHENIMLETSTGLVKNYQGAQTYPEVFESFCNNSYQTSGCFYSNALPRCTSNTRTEGIQYHGHTSNITDQLGNHIPIKQEPSDKDFDGNYNRPLYDRNKVSQNSNKQCWMQATPVDKISEDKIREPLDRFQNPSGRRGSLQLWQFLVALLDTPDASAGCIAWTGRGMEFKLIEPEEVARRWGAQKNRPAMNYDKLSRSLRYYYEKGIMQKVAGERYVYKFVCDPDALFNMAYGSHSENSIRTQITSKLETFNSKPDSHHLAYADMLNLYNCGIAHAHPYQHLHPYLQDTKQSKYA</sequence>
<reference evidence="9" key="1">
    <citation type="submission" date="2023-01" db="EMBL/GenBank/DDBJ databases">
        <title>Key to firefly adult light organ development and bioluminescence: homeobox transcription factors regulate luciferase expression and transportation to peroxisome.</title>
        <authorList>
            <person name="Fu X."/>
        </authorList>
    </citation>
    <scope>NUCLEOTIDE SEQUENCE [LARGE SCALE GENOMIC DNA]</scope>
</reference>
<evidence type="ECO:0000313" key="9">
    <source>
        <dbReference type="Proteomes" id="UP001353858"/>
    </source>
</evidence>
<dbReference type="Pfam" id="PF10506">
    <property type="entry name" value="USHBP1_PDZ-bd"/>
    <property type="match status" value="1"/>
</dbReference>
<dbReference type="InterPro" id="IPR036390">
    <property type="entry name" value="WH_DNA-bd_sf"/>
</dbReference>
<feature type="coiled-coil region" evidence="4">
    <location>
        <begin position="649"/>
        <end position="730"/>
    </location>
</feature>
<dbReference type="GO" id="GO:0005509">
    <property type="term" value="F:calcium ion binding"/>
    <property type="evidence" value="ECO:0007669"/>
    <property type="project" value="InterPro"/>
</dbReference>
<dbReference type="AlphaFoldDB" id="A0AAN7PBC3"/>
<dbReference type="InterPro" id="IPR040171">
    <property type="entry name" value="USBP1-like"/>
</dbReference>
<gene>
    <name evidence="8" type="ORF">RN001_004187</name>
</gene>
<dbReference type="GO" id="GO:0005634">
    <property type="term" value="C:nucleus"/>
    <property type="evidence" value="ECO:0007669"/>
    <property type="project" value="UniProtKB-SubCell"/>
</dbReference>
<dbReference type="PROSITE" id="PS50061">
    <property type="entry name" value="ETS_DOMAIN_3"/>
    <property type="match status" value="1"/>
</dbReference>
<dbReference type="Gene3D" id="1.10.10.10">
    <property type="entry name" value="Winged helix-like DNA-binding domain superfamily/Winged helix DNA-binding domain"/>
    <property type="match status" value="1"/>
</dbReference>
<feature type="region of interest" description="Disordered" evidence="5">
    <location>
        <begin position="214"/>
        <end position="236"/>
    </location>
</feature>
<keyword evidence="3" id="KW-0238">DNA-binding</keyword>
<name>A0AAN7PBC3_9COLE</name>
<dbReference type="InterPro" id="IPR002048">
    <property type="entry name" value="EF_hand_dom"/>
</dbReference>
<feature type="domain" description="EF-hand" evidence="7">
    <location>
        <begin position="14"/>
        <end position="49"/>
    </location>
</feature>
<keyword evidence="4" id="KW-0175">Coiled coil</keyword>
<accession>A0AAN7PBC3</accession>
<evidence type="ECO:0000259" key="7">
    <source>
        <dbReference type="PROSITE" id="PS50222"/>
    </source>
</evidence>
<feature type="domain" description="ETS" evidence="6">
    <location>
        <begin position="961"/>
        <end position="1042"/>
    </location>
</feature>
<dbReference type="SMART" id="SM00413">
    <property type="entry name" value="ETS"/>
    <property type="match status" value="1"/>
</dbReference>
<comment type="subcellular location">
    <subcellularLocation>
        <location evidence="3">Nucleus</location>
    </subcellularLocation>
</comment>
<evidence type="ECO:0000256" key="5">
    <source>
        <dbReference type="SAM" id="MobiDB-lite"/>
    </source>
</evidence>
<keyword evidence="9" id="KW-1185">Reference proteome</keyword>
<dbReference type="SUPFAM" id="SSF46785">
    <property type="entry name" value="Winged helix' DNA-binding domain"/>
    <property type="match status" value="1"/>
</dbReference>
<evidence type="ECO:0000256" key="3">
    <source>
        <dbReference type="RuleBase" id="RU004019"/>
    </source>
</evidence>
<evidence type="ECO:0000259" key="6">
    <source>
        <dbReference type="PROSITE" id="PS50061"/>
    </source>
</evidence>
<dbReference type="PROSITE" id="PS00346">
    <property type="entry name" value="ETS_DOMAIN_2"/>
    <property type="match status" value="1"/>
</dbReference>
<dbReference type="GO" id="GO:0003700">
    <property type="term" value="F:DNA-binding transcription factor activity"/>
    <property type="evidence" value="ECO:0007669"/>
    <property type="project" value="InterPro"/>
</dbReference>
<dbReference type="InterPro" id="IPR011992">
    <property type="entry name" value="EF-hand-dom_pair"/>
</dbReference>
<dbReference type="PANTHER" id="PTHR23347">
    <property type="entry name" value="COLORECTAL MUTANT CANCER PROTEIN MCC PROTEIN -RELATED"/>
    <property type="match status" value="1"/>
</dbReference>
<dbReference type="Gene3D" id="1.10.238.10">
    <property type="entry name" value="EF-hand"/>
    <property type="match status" value="1"/>
</dbReference>
<dbReference type="SMART" id="SM00054">
    <property type="entry name" value="EFh"/>
    <property type="match status" value="2"/>
</dbReference>
<dbReference type="Proteomes" id="UP001353858">
    <property type="component" value="Unassembled WGS sequence"/>
</dbReference>
<dbReference type="SUPFAM" id="SSF47473">
    <property type="entry name" value="EF-hand"/>
    <property type="match status" value="1"/>
</dbReference>
<dbReference type="Pfam" id="PF00178">
    <property type="entry name" value="Ets"/>
    <property type="match status" value="1"/>
</dbReference>
<dbReference type="CDD" id="cd00051">
    <property type="entry name" value="EFh"/>
    <property type="match status" value="1"/>
</dbReference>
<protein>
    <submittedName>
        <fullName evidence="8">Uncharacterized protein</fullName>
    </submittedName>
</protein>
<feature type="coiled-coil region" evidence="4">
    <location>
        <begin position="134"/>
        <end position="168"/>
    </location>
</feature>
<dbReference type="PRINTS" id="PR00454">
    <property type="entry name" value="ETSDOMAIN"/>
</dbReference>
<proteinExistence type="inferred from homology"/>
<evidence type="ECO:0000256" key="1">
    <source>
        <dbReference type="ARBA" id="ARBA00005562"/>
    </source>
</evidence>
<keyword evidence="2" id="KW-0106">Calcium</keyword>
<dbReference type="FunFam" id="1.10.10.10:FF:000055">
    <property type="entry name" value="ETS translocation variant 4 isoform 1"/>
    <property type="match status" value="1"/>
</dbReference>
<evidence type="ECO:0000313" key="8">
    <source>
        <dbReference type="EMBL" id="KAK4880868.1"/>
    </source>
</evidence>
<dbReference type="InterPro" id="IPR018247">
    <property type="entry name" value="EF_Hand_1_Ca_BS"/>
</dbReference>
<dbReference type="EMBL" id="JARPUR010000002">
    <property type="protein sequence ID" value="KAK4880868.1"/>
    <property type="molecule type" value="Genomic_DNA"/>
</dbReference>
<dbReference type="PROSITE" id="PS00345">
    <property type="entry name" value="ETS_DOMAIN_1"/>
    <property type="match status" value="1"/>
</dbReference>
<comment type="caution">
    <text evidence="8">The sequence shown here is derived from an EMBL/GenBank/DDBJ whole genome shotgun (WGS) entry which is preliminary data.</text>
</comment>
<dbReference type="InterPro" id="IPR019536">
    <property type="entry name" value="USHBP1_PDZ-bd"/>
</dbReference>
<organism evidence="8 9">
    <name type="scientific">Aquatica leii</name>
    <dbReference type="NCBI Taxonomy" id="1421715"/>
    <lineage>
        <taxon>Eukaryota</taxon>
        <taxon>Metazoa</taxon>
        <taxon>Ecdysozoa</taxon>
        <taxon>Arthropoda</taxon>
        <taxon>Hexapoda</taxon>
        <taxon>Insecta</taxon>
        <taxon>Pterygota</taxon>
        <taxon>Neoptera</taxon>
        <taxon>Endopterygota</taxon>
        <taxon>Coleoptera</taxon>
        <taxon>Polyphaga</taxon>
        <taxon>Elateriformia</taxon>
        <taxon>Elateroidea</taxon>
        <taxon>Lampyridae</taxon>
        <taxon>Luciolinae</taxon>
        <taxon>Aquatica</taxon>
    </lineage>
</organism>
<dbReference type="PROSITE" id="PS00018">
    <property type="entry name" value="EF_HAND_1"/>
    <property type="match status" value="1"/>
</dbReference>
<dbReference type="InterPro" id="IPR036388">
    <property type="entry name" value="WH-like_DNA-bd_sf"/>
</dbReference>
<evidence type="ECO:0000256" key="2">
    <source>
        <dbReference type="ARBA" id="ARBA00022837"/>
    </source>
</evidence>
<comment type="similarity">
    <text evidence="1 3">Belongs to the ETS family.</text>
</comment>
<dbReference type="PANTHER" id="PTHR23347:SF6">
    <property type="entry name" value="FI17904P1"/>
    <property type="match status" value="1"/>
</dbReference>
<dbReference type="Pfam" id="PF13499">
    <property type="entry name" value="EF-hand_7"/>
    <property type="match status" value="1"/>
</dbReference>
<dbReference type="PROSITE" id="PS50222">
    <property type="entry name" value="EF_HAND_2"/>
    <property type="match status" value="1"/>
</dbReference>
<dbReference type="GO" id="GO:0043565">
    <property type="term" value="F:sequence-specific DNA binding"/>
    <property type="evidence" value="ECO:0007669"/>
    <property type="project" value="InterPro"/>
</dbReference>
<keyword evidence="3" id="KW-0539">Nucleus</keyword>
<evidence type="ECO:0000256" key="4">
    <source>
        <dbReference type="SAM" id="Coils"/>
    </source>
</evidence>